<dbReference type="InterPro" id="IPR043502">
    <property type="entry name" value="DNA/RNA_pol_sf"/>
</dbReference>
<dbReference type="PANTHER" id="PTHR37984">
    <property type="entry name" value="PROTEIN CBG26694"/>
    <property type="match status" value="1"/>
</dbReference>
<proteinExistence type="predicted"/>
<dbReference type="Gene3D" id="3.30.70.270">
    <property type="match status" value="2"/>
</dbReference>
<comment type="caution">
    <text evidence="4">The sequence shown here is derived from an EMBL/GenBank/DDBJ whole genome shotgun (WGS) entry which is preliminary data.</text>
</comment>
<dbReference type="Proteomes" id="UP000887159">
    <property type="component" value="Unassembled WGS sequence"/>
</dbReference>
<dbReference type="InterPro" id="IPR041577">
    <property type="entry name" value="RT_RNaseH_2"/>
</dbReference>
<evidence type="ECO:0008006" key="6">
    <source>
        <dbReference type="Google" id="ProtNLM"/>
    </source>
</evidence>
<keyword evidence="1" id="KW-0511">Multifunctional enzyme</keyword>
<accession>A0A8X7BFT0</accession>
<evidence type="ECO:0000313" key="4">
    <source>
        <dbReference type="EMBL" id="GFY29583.1"/>
    </source>
</evidence>
<dbReference type="AlphaFoldDB" id="A0A8X7BFT0"/>
<dbReference type="SUPFAM" id="SSF56672">
    <property type="entry name" value="DNA/RNA polymerases"/>
    <property type="match status" value="1"/>
</dbReference>
<dbReference type="InterPro" id="IPR050951">
    <property type="entry name" value="Retrovirus_Pol_polyprotein"/>
</dbReference>
<evidence type="ECO:0000256" key="1">
    <source>
        <dbReference type="ARBA" id="ARBA00023268"/>
    </source>
</evidence>
<dbReference type="GO" id="GO:0071897">
    <property type="term" value="P:DNA biosynthetic process"/>
    <property type="evidence" value="ECO:0007669"/>
    <property type="project" value="UniProtKB-ARBA"/>
</dbReference>
<dbReference type="InterPro" id="IPR043128">
    <property type="entry name" value="Rev_trsase/Diguanyl_cyclase"/>
</dbReference>
<dbReference type="Pfam" id="PF17919">
    <property type="entry name" value="RT_RNaseH_2"/>
    <property type="match status" value="1"/>
</dbReference>
<dbReference type="InterPro" id="IPR000477">
    <property type="entry name" value="RT_dom"/>
</dbReference>
<keyword evidence="5" id="KW-1185">Reference proteome</keyword>
<dbReference type="PANTHER" id="PTHR37984:SF5">
    <property type="entry name" value="PROTEIN NYNRIN-LIKE"/>
    <property type="match status" value="1"/>
</dbReference>
<evidence type="ECO:0000313" key="5">
    <source>
        <dbReference type="Proteomes" id="UP000887159"/>
    </source>
</evidence>
<protein>
    <recommendedName>
        <fullName evidence="6">Reverse transcriptase domain-containing protein</fullName>
    </recommendedName>
</protein>
<dbReference type="EMBL" id="BMAU01021388">
    <property type="protein sequence ID" value="GFY29583.1"/>
    <property type="molecule type" value="Genomic_DNA"/>
</dbReference>
<dbReference type="CDD" id="cd01647">
    <property type="entry name" value="RT_LTR"/>
    <property type="match status" value="1"/>
</dbReference>
<dbReference type="GO" id="GO:0003824">
    <property type="term" value="F:catalytic activity"/>
    <property type="evidence" value="ECO:0007669"/>
    <property type="project" value="UniProtKB-KW"/>
</dbReference>
<evidence type="ECO:0000259" key="2">
    <source>
        <dbReference type="Pfam" id="PF00078"/>
    </source>
</evidence>
<organism evidence="4 5">
    <name type="scientific">Trichonephila clavipes</name>
    <name type="common">Golden silk orbweaver</name>
    <name type="synonym">Nephila clavipes</name>
    <dbReference type="NCBI Taxonomy" id="2585209"/>
    <lineage>
        <taxon>Eukaryota</taxon>
        <taxon>Metazoa</taxon>
        <taxon>Ecdysozoa</taxon>
        <taxon>Arthropoda</taxon>
        <taxon>Chelicerata</taxon>
        <taxon>Arachnida</taxon>
        <taxon>Araneae</taxon>
        <taxon>Araneomorphae</taxon>
        <taxon>Entelegynae</taxon>
        <taxon>Araneoidea</taxon>
        <taxon>Nephilidae</taxon>
        <taxon>Trichonephila</taxon>
    </lineage>
</organism>
<sequence>MKQIPMMLRKRNSSCYPIIKDHKLWWEEVSKVQNVCGVQNDAGNSAQNTAVRNANDQLLQSRFISGLRNDIRRFVLSRDPLNLDKSINAALIEEQNMKLNQIASEERSGLSSAQTENPVLSALADRLEEINLRVGRLQEVSSVTARKSGGNSFNRRENVFKCFYCVIQGHRQAECRKKQRDERAAHYQPSPGEMPLAIFLFHVTPVSMGDMSISENQLFARITQPPDFGKLNEITLTQDFVTTTLDDILHEISGSNYFSALDMKSAFNQIPLHFADRHKTAFSTPDGDKYEFNRLCFCLKNSPKAFQSIAQEVLGDLLHNGALVYIDDIILFTKTIDEHFELLGKEIYQEFLAKRALPLTNLLRKDTPFEWTSETQEAFDDIKKAILNPPVLALPDQNAELQITTDASSRGIGAVLEQKYPNSESHGYSQRHISSYSAHVNGRVEKTQSIASQYPGINFTKHKRLG</sequence>
<reference evidence="4" key="1">
    <citation type="submission" date="2020-08" db="EMBL/GenBank/DDBJ databases">
        <title>Multicomponent nature underlies the extraordinary mechanical properties of spider dragline silk.</title>
        <authorList>
            <person name="Kono N."/>
            <person name="Nakamura H."/>
            <person name="Mori M."/>
            <person name="Yoshida Y."/>
            <person name="Ohtoshi R."/>
            <person name="Malay A.D."/>
            <person name="Moran D.A.P."/>
            <person name="Tomita M."/>
            <person name="Numata K."/>
            <person name="Arakawa K."/>
        </authorList>
    </citation>
    <scope>NUCLEOTIDE SEQUENCE</scope>
</reference>
<dbReference type="Gene3D" id="3.10.10.10">
    <property type="entry name" value="HIV Type 1 Reverse Transcriptase, subunit A, domain 1"/>
    <property type="match status" value="1"/>
</dbReference>
<name>A0A8X7BFT0_TRICX</name>
<feature type="domain" description="Reverse transcriptase/retrotransposon-derived protein RNase H-like" evidence="3">
    <location>
        <begin position="371"/>
        <end position="426"/>
    </location>
</feature>
<feature type="domain" description="Reverse transcriptase" evidence="2">
    <location>
        <begin position="239"/>
        <end position="354"/>
    </location>
</feature>
<gene>
    <name evidence="4" type="primary">TY3B-G</name>
    <name evidence="4" type="ORF">TNCV_2627531</name>
</gene>
<evidence type="ECO:0000259" key="3">
    <source>
        <dbReference type="Pfam" id="PF17919"/>
    </source>
</evidence>
<dbReference type="Pfam" id="PF00078">
    <property type="entry name" value="RVT_1"/>
    <property type="match status" value="1"/>
</dbReference>